<feature type="non-terminal residue" evidence="2">
    <location>
        <position position="438"/>
    </location>
</feature>
<dbReference type="EMBL" id="KB870807">
    <property type="protein sequence ID" value="EOA33048.1"/>
    <property type="molecule type" value="Genomic_DNA"/>
</dbReference>
<dbReference type="SUPFAM" id="SSF52058">
    <property type="entry name" value="L domain-like"/>
    <property type="match status" value="1"/>
</dbReference>
<sequence>MDCLPDDLLIQILSFLPTKQAASTSLLSKRWRTLFAYSPSLDCDDSIFFHPETSKPKSYRHFVYIQHWLCKGGNRIKKFSLKINERLCFSKLNNLRIGHGRLVLDRRICNAIEQGVSELHICFETMLWDRDLPTKVFTSTTLVKLSLGKKLGISSFPSDTYLPALKVLVLDLVSFTGGKLSSVFLAACPVLEVLIIHQDNLLKGEKISSKTIKRLSVTYKRSTYFCSSSILSLDTPSLIDLYYSDYARLEPLHCNFDSLSKADLNIARDYNASKLVYGDVTGLISGIRNVKTLHLTSSAVEVISVCCKGGLPLFNNLLELVFPSDKRSLRVLLPLFLEHSPNLKTLVLSRDNTRSLFIQVNNWIRVPSNNQVKTLSIMQYQGSGNELKHISHFLLKMKCLEVVKVYVVAPDDPKQMQLRKYLWKLSSKIKILERNTVS</sequence>
<dbReference type="CDD" id="cd22160">
    <property type="entry name" value="F-box_AtFBL13-like"/>
    <property type="match status" value="1"/>
</dbReference>
<accession>R0I972</accession>
<dbReference type="PANTHER" id="PTHR31293:SF12">
    <property type="entry name" value="RNI-LIKE SUPERFAMILY PROTEIN"/>
    <property type="match status" value="1"/>
</dbReference>
<dbReference type="InterPro" id="IPR055294">
    <property type="entry name" value="FBL60-like"/>
</dbReference>
<dbReference type="SMART" id="SM00579">
    <property type="entry name" value="FBD"/>
    <property type="match status" value="1"/>
</dbReference>
<evidence type="ECO:0000313" key="2">
    <source>
        <dbReference type="EMBL" id="EOA33048.1"/>
    </source>
</evidence>
<dbReference type="STRING" id="81985.R0I972"/>
<organism evidence="2 3">
    <name type="scientific">Capsella rubella</name>
    <dbReference type="NCBI Taxonomy" id="81985"/>
    <lineage>
        <taxon>Eukaryota</taxon>
        <taxon>Viridiplantae</taxon>
        <taxon>Streptophyta</taxon>
        <taxon>Embryophyta</taxon>
        <taxon>Tracheophyta</taxon>
        <taxon>Spermatophyta</taxon>
        <taxon>Magnoliopsida</taxon>
        <taxon>eudicotyledons</taxon>
        <taxon>Gunneridae</taxon>
        <taxon>Pentapetalae</taxon>
        <taxon>rosids</taxon>
        <taxon>malvids</taxon>
        <taxon>Brassicales</taxon>
        <taxon>Brassicaceae</taxon>
        <taxon>Camelineae</taxon>
        <taxon>Capsella</taxon>
    </lineage>
</organism>
<dbReference type="Proteomes" id="UP000029121">
    <property type="component" value="Unassembled WGS sequence"/>
</dbReference>
<feature type="domain" description="F-box" evidence="1">
    <location>
        <begin position="1"/>
        <end position="34"/>
    </location>
</feature>
<dbReference type="InterPro" id="IPR053781">
    <property type="entry name" value="F-box_AtFBL13-like"/>
</dbReference>
<dbReference type="PANTHER" id="PTHR31293">
    <property type="entry name" value="RNI-LIKE SUPERFAMILY PROTEIN"/>
    <property type="match status" value="1"/>
</dbReference>
<dbReference type="SMART" id="SM00256">
    <property type="entry name" value="FBOX"/>
    <property type="match status" value="1"/>
</dbReference>
<reference evidence="3" key="1">
    <citation type="journal article" date="2013" name="Nat. Genet.">
        <title>The Capsella rubella genome and the genomic consequences of rapid mating system evolution.</title>
        <authorList>
            <person name="Slotte T."/>
            <person name="Hazzouri K.M."/>
            <person name="Agren J.A."/>
            <person name="Koenig D."/>
            <person name="Maumus F."/>
            <person name="Guo Y.L."/>
            <person name="Steige K."/>
            <person name="Platts A.E."/>
            <person name="Escobar J.S."/>
            <person name="Newman L.K."/>
            <person name="Wang W."/>
            <person name="Mandakova T."/>
            <person name="Vello E."/>
            <person name="Smith L.M."/>
            <person name="Henz S.R."/>
            <person name="Steffen J."/>
            <person name="Takuno S."/>
            <person name="Brandvain Y."/>
            <person name="Coop G."/>
            <person name="Andolfatto P."/>
            <person name="Hu T.T."/>
            <person name="Blanchette M."/>
            <person name="Clark R.M."/>
            <person name="Quesneville H."/>
            <person name="Nordborg M."/>
            <person name="Gaut B.S."/>
            <person name="Lysak M.A."/>
            <person name="Jenkins J."/>
            <person name="Grimwood J."/>
            <person name="Chapman J."/>
            <person name="Prochnik S."/>
            <person name="Shu S."/>
            <person name="Rokhsar D."/>
            <person name="Schmutz J."/>
            <person name="Weigel D."/>
            <person name="Wright S.I."/>
        </authorList>
    </citation>
    <scope>NUCLEOTIDE SEQUENCE [LARGE SCALE GENOMIC DNA]</scope>
    <source>
        <strain evidence="3">cv. Monte Gargano</strain>
    </source>
</reference>
<dbReference type="Pfam" id="PF00646">
    <property type="entry name" value="F-box"/>
    <property type="match status" value="1"/>
</dbReference>
<dbReference type="InterPro" id="IPR055411">
    <property type="entry name" value="LRR_FXL15/At3g58940/PEG3-like"/>
</dbReference>
<gene>
    <name evidence="2" type="ORF">CARUB_v10016381mg</name>
</gene>
<keyword evidence="3" id="KW-1185">Reference proteome</keyword>
<evidence type="ECO:0000313" key="3">
    <source>
        <dbReference type="Proteomes" id="UP000029121"/>
    </source>
</evidence>
<proteinExistence type="predicted"/>
<protein>
    <recommendedName>
        <fullName evidence="1">F-box domain-containing protein</fullName>
    </recommendedName>
</protein>
<dbReference type="InterPro" id="IPR036047">
    <property type="entry name" value="F-box-like_dom_sf"/>
</dbReference>
<dbReference type="Pfam" id="PF24758">
    <property type="entry name" value="LRR_At5g56370"/>
    <property type="match status" value="1"/>
</dbReference>
<evidence type="ECO:0000259" key="1">
    <source>
        <dbReference type="PROSITE" id="PS50181"/>
    </source>
</evidence>
<dbReference type="InterPro" id="IPR001810">
    <property type="entry name" value="F-box_dom"/>
</dbReference>
<name>R0I972_9BRAS</name>
<dbReference type="PROSITE" id="PS50181">
    <property type="entry name" value="FBOX"/>
    <property type="match status" value="1"/>
</dbReference>
<dbReference type="AlphaFoldDB" id="R0I972"/>
<dbReference type="Gene3D" id="1.20.1280.50">
    <property type="match status" value="1"/>
</dbReference>
<dbReference type="SUPFAM" id="SSF81383">
    <property type="entry name" value="F-box domain"/>
    <property type="match status" value="1"/>
</dbReference>
<dbReference type="InterPro" id="IPR006566">
    <property type="entry name" value="FBD"/>
</dbReference>